<keyword evidence="6 8" id="KW-0862">Zinc</keyword>
<reference evidence="10 11" key="1">
    <citation type="submission" date="2024-07" db="EMBL/GenBank/DDBJ databases">
        <title>Uliginosibacterium paludis KCTC:42655.</title>
        <authorList>
            <person name="Kim M.K."/>
        </authorList>
    </citation>
    <scope>NUCLEOTIDE SEQUENCE [LARGE SCALE GENOMIC DNA]</scope>
    <source>
        <strain evidence="10 11">KCTC 42655</strain>
    </source>
</reference>
<keyword evidence="11" id="KW-1185">Reference proteome</keyword>
<sequence length="454" mass="49905">MNPTPDAILVRASILHFLADPGEQGDASAWAHFPDGALFIQSGRVQKCGDWRTVLEALPTLTRDSARYFDYRGKLLMPGFVDTHVHYPQLRVMGSWGRQLLDWLNDYTFPAEKSLADIEVARKTASFFLDRLLAHGTTTASVFATVHPHSVDVFFEEAQKRNLRMLCGKVMMDRNCPPDLRDTAEDSLRDGHALIERWHGKGRLGYSVTPRFAPTSTSGQLQAAAELFRSRPGMHLQSHLSENHGEMAWVRELFPDCRDYLDVYESHGLVGRGAIYGHGIHLSPAEMARLAESETAIAFCPTSNLFLGSGFCAHADLMRAGVSLGLATDVGGGSSLSMLRTMAAAYEVGQAGGQTLSAWRAWYMATLGAARALALDEHIGSFLPGREADFVVLDPQAIPELAYRTGFAESLEEQLFALMMLGDDRCIAATHIMGERVWQSGTHRSDPLAAPAVR</sequence>
<comment type="function">
    <text evidence="8">Catalyzes the hydrolytic deamination of guanine, producing xanthine and ammonia.</text>
</comment>
<evidence type="ECO:0000256" key="3">
    <source>
        <dbReference type="ARBA" id="ARBA00012781"/>
    </source>
</evidence>
<evidence type="ECO:0000256" key="5">
    <source>
        <dbReference type="ARBA" id="ARBA00022801"/>
    </source>
</evidence>
<evidence type="ECO:0000256" key="8">
    <source>
        <dbReference type="RuleBase" id="RU366009"/>
    </source>
</evidence>
<evidence type="ECO:0000313" key="11">
    <source>
        <dbReference type="Proteomes" id="UP001548590"/>
    </source>
</evidence>
<dbReference type="NCBIfam" id="NF006679">
    <property type="entry name" value="PRK09228.1"/>
    <property type="match status" value="1"/>
</dbReference>
<comment type="pathway">
    <text evidence="1 8">Purine metabolism; guanine degradation; xanthine from guanine: step 1/1.</text>
</comment>
<comment type="cofactor">
    <cofactor evidence="8">
        <name>Zn(2+)</name>
        <dbReference type="ChEBI" id="CHEBI:29105"/>
    </cofactor>
    <text evidence="8">Binds 1 zinc ion per subunit.</text>
</comment>
<dbReference type="EC" id="3.5.4.3" evidence="3 7"/>
<dbReference type="InterPro" id="IPR051607">
    <property type="entry name" value="Metallo-dep_hydrolases"/>
</dbReference>
<evidence type="ECO:0000313" key="10">
    <source>
        <dbReference type="EMBL" id="MET1488868.1"/>
    </source>
</evidence>
<name>A0ABV2CLV2_9RHOO</name>
<evidence type="ECO:0000256" key="7">
    <source>
        <dbReference type="NCBIfam" id="TIGR02967"/>
    </source>
</evidence>
<dbReference type="Pfam" id="PF01979">
    <property type="entry name" value="Amidohydro_1"/>
    <property type="match status" value="1"/>
</dbReference>
<evidence type="ECO:0000256" key="4">
    <source>
        <dbReference type="ARBA" id="ARBA00022723"/>
    </source>
</evidence>
<dbReference type="InterPro" id="IPR006680">
    <property type="entry name" value="Amidohydro-rel"/>
</dbReference>
<dbReference type="NCBIfam" id="TIGR02967">
    <property type="entry name" value="guan_deamin"/>
    <property type="match status" value="1"/>
</dbReference>
<comment type="caution">
    <text evidence="10">The sequence shown here is derived from an EMBL/GenBank/DDBJ whole genome shotgun (WGS) entry which is preliminary data.</text>
</comment>
<feature type="domain" description="Amidohydrolase-related" evidence="9">
    <location>
        <begin position="76"/>
        <end position="437"/>
    </location>
</feature>
<dbReference type="InterPro" id="IPR011059">
    <property type="entry name" value="Metal-dep_hydrolase_composite"/>
</dbReference>
<comment type="catalytic activity">
    <reaction evidence="8">
        <text>guanine + H2O + H(+) = xanthine + NH4(+)</text>
        <dbReference type="Rhea" id="RHEA:14665"/>
        <dbReference type="ChEBI" id="CHEBI:15377"/>
        <dbReference type="ChEBI" id="CHEBI:15378"/>
        <dbReference type="ChEBI" id="CHEBI:16235"/>
        <dbReference type="ChEBI" id="CHEBI:17712"/>
        <dbReference type="ChEBI" id="CHEBI:28938"/>
        <dbReference type="EC" id="3.5.4.3"/>
    </reaction>
</comment>
<proteinExistence type="inferred from homology"/>
<comment type="similarity">
    <text evidence="2 8">Belongs to the metallo-dependent hydrolases superfamily. ATZ/TRZ family.</text>
</comment>
<keyword evidence="4 8" id="KW-0479">Metal-binding</keyword>
<dbReference type="EMBL" id="JBEWLZ010000002">
    <property type="protein sequence ID" value="MET1488868.1"/>
    <property type="molecule type" value="Genomic_DNA"/>
</dbReference>
<keyword evidence="5 8" id="KW-0378">Hydrolase</keyword>
<dbReference type="PANTHER" id="PTHR11271:SF6">
    <property type="entry name" value="GUANINE DEAMINASE"/>
    <property type="match status" value="1"/>
</dbReference>
<accession>A0ABV2CLV2</accession>
<dbReference type="GO" id="GO:0008892">
    <property type="term" value="F:guanine deaminase activity"/>
    <property type="evidence" value="ECO:0007669"/>
    <property type="project" value="UniProtKB-EC"/>
</dbReference>
<evidence type="ECO:0000256" key="6">
    <source>
        <dbReference type="ARBA" id="ARBA00022833"/>
    </source>
</evidence>
<dbReference type="PANTHER" id="PTHR11271">
    <property type="entry name" value="GUANINE DEAMINASE"/>
    <property type="match status" value="1"/>
</dbReference>
<evidence type="ECO:0000256" key="2">
    <source>
        <dbReference type="ARBA" id="ARBA00006745"/>
    </source>
</evidence>
<dbReference type="CDD" id="cd01303">
    <property type="entry name" value="GDEase"/>
    <property type="match status" value="1"/>
</dbReference>
<dbReference type="Gene3D" id="2.30.40.10">
    <property type="entry name" value="Urease, subunit C, domain 1"/>
    <property type="match status" value="1"/>
</dbReference>
<dbReference type="InterPro" id="IPR032466">
    <property type="entry name" value="Metal_Hydrolase"/>
</dbReference>
<dbReference type="Gene3D" id="3.20.20.140">
    <property type="entry name" value="Metal-dependent hydrolases"/>
    <property type="match status" value="1"/>
</dbReference>
<gene>
    <name evidence="10" type="primary">guaD</name>
    <name evidence="10" type="ORF">ABVT11_03440</name>
</gene>
<dbReference type="RefSeq" id="WP_345923841.1">
    <property type="nucleotide sequence ID" value="NZ_JBDIVF010000001.1"/>
</dbReference>
<evidence type="ECO:0000256" key="1">
    <source>
        <dbReference type="ARBA" id="ARBA00004984"/>
    </source>
</evidence>
<dbReference type="SUPFAM" id="SSF51338">
    <property type="entry name" value="Composite domain of metallo-dependent hydrolases"/>
    <property type="match status" value="1"/>
</dbReference>
<protein>
    <recommendedName>
        <fullName evidence="3 7">Guanine deaminase</fullName>
        <shortName evidence="8">Guanase</shortName>
        <ecNumber evidence="3 7">3.5.4.3</ecNumber>
    </recommendedName>
    <alternativeName>
        <fullName evidence="8">Guanine aminohydrolase</fullName>
    </alternativeName>
</protein>
<dbReference type="Proteomes" id="UP001548590">
    <property type="component" value="Unassembled WGS sequence"/>
</dbReference>
<organism evidence="10 11">
    <name type="scientific">Uliginosibacterium paludis</name>
    <dbReference type="NCBI Taxonomy" id="1615952"/>
    <lineage>
        <taxon>Bacteria</taxon>
        <taxon>Pseudomonadati</taxon>
        <taxon>Pseudomonadota</taxon>
        <taxon>Betaproteobacteria</taxon>
        <taxon>Rhodocyclales</taxon>
        <taxon>Zoogloeaceae</taxon>
        <taxon>Uliginosibacterium</taxon>
    </lineage>
</organism>
<dbReference type="InterPro" id="IPR014311">
    <property type="entry name" value="Guanine_deaminase"/>
</dbReference>
<dbReference type="SUPFAM" id="SSF51556">
    <property type="entry name" value="Metallo-dependent hydrolases"/>
    <property type="match status" value="1"/>
</dbReference>
<evidence type="ECO:0000259" key="9">
    <source>
        <dbReference type="Pfam" id="PF01979"/>
    </source>
</evidence>